<dbReference type="InParanoid" id="D8LMT7"/>
<gene>
    <name evidence="4" type="ORF">Esi_0041_0061</name>
</gene>
<keyword evidence="1" id="KW-0175">Coiled coil</keyword>
<dbReference type="EMBL" id="FN648608">
    <property type="protein sequence ID" value="CBN74738.1"/>
    <property type="molecule type" value="Genomic_DNA"/>
</dbReference>
<feature type="coiled-coil region" evidence="1">
    <location>
        <begin position="146"/>
        <end position="178"/>
    </location>
</feature>
<evidence type="ECO:0000256" key="1">
    <source>
        <dbReference type="SAM" id="Coils"/>
    </source>
</evidence>
<name>D8LMT7_ECTSI</name>
<evidence type="ECO:0000256" key="2">
    <source>
        <dbReference type="SAM" id="MobiDB-lite"/>
    </source>
</evidence>
<organism evidence="4 5">
    <name type="scientific">Ectocarpus siliculosus</name>
    <name type="common">Brown alga</name>
    <name type="synonym">Conferva siliculosa</name>
    <dbReference type="NCBI Taxonomy" id="2880"/>
    <lineage>
        <taxon>Eukaryota</taxon>
        <taxon>Sar</taxon>
        <taxon>Stramenopiles</taxon>
        <taxon>Ochrophyta</taxon>
        <taxon>PX clade</taxon>
        <taxon>Phaeophyceae</taxon>
        <taxon>Ectocarpales</taxon>
        <taxon>Ectocarpaceae</taxon>
        <taxon>Ectocarpus</taxon>
    </lineage>
</organism>
<feature type="compositionally biased region" description="Low complexity" evidence="2">
    <location>
        <begin position="100"/>
        <end position="122"/>
    </location>
</feature>
<dbReference type="Proteomes" id="UP000002630">
    <property type="component" value="Linkage Group LG15"/>
</dbReference>
<reference evidence="4 5" key="1">
    <citation type="journal article" date="2010" name="Nature">
        <title>The Ectocarpus genome and the independent evolution of multicellularity in brown algae.</title>
        <authorList>
            <person name="Cock J.M."/>
            <person name="Sterck L."/>
            <person name="Rouze P."/>
            <person name="Scornet D."/>
            <person name="Allen A.E."/>
            <person name="Amoutzias G."/>
            <person name="Anthouard V."/>
            <person name="Artiguenave F."/>
            <person name="Aury J.M."/>
            <person name="Badger J.H."/>
            <person name="Beszteri B."/>
            <person name="Billiau K."/>
            <person name="Bonnet E."/>
            <person name="Bothwell J.H."/>
            <person name="Bowler C."/>
            <person name="Boyen C."/>
            <person name="Brownlee C."/>
            <person name="Carrano C.J."/>
            <person name="Charrier B."/>
            <person name="Cho G.Y."/>
            <person name="Coelho S.M."/>
            <person name="Collen J."/>
            <person name="Corre E."/>
            <person name="Da Silva C."/>
            <person name="Delage L."/>
            <person name="Delaroque N."/>
            <person name="Dittami S.M."/>
            <person name="Doulbeau S."/>
            <person name="Elias M."/>
            <person name="Farnham G."/>
            <person name="Gachon C.M."/>
            <person name="Gschloessl B."/>
            <person name="Heesch S."/>
            <person name="Jabbari K."/>
            <person name="Jubin C."/>
            <person name="Kawai H."/>
            <person name="Kimura K."/>
            <person name="Kloareg B."/>
            <person name="Kupper F.C."/>
            <person name="Lang D."/>
            <person name="Le Bail A."/>
            <person name="Leblanc C."/>
            <person name="Lerouge P."/>
            <person name="Lohr M."/>
            <person name="Lopez P.J."/>
            <person name="Martens C."/>
            <person name="Maumus F."/>
            <person name="Michel G."/>
            <person name="Miranda-Saavedra D."/>
            <person name="Morales J."/>
            <person name="Moreau H."/>
            <person name="Motomura T."/>
            <person name="Nagasato C."/>
            <person name="Napoli C.A."/>
            <person name="Nelson D.R."/>
            <person name="Nyvall-Collen P."/>
            <person name="Peters A.F."/>
            <person name="Pommier C."/>
            <person name="Potin P."/>
            <person name="Poulain J."/>
            <person name="Quesneville H."/>
            <person name="Read B."/>
            <person name="Rensing S.A."/>
            <person name="Ritter A."/>
            <person name="Rousvoal S."/>
            <person name="Samanta M."/>
            <person name="Samson G."/>
            <person name="Schroeder D.C."/>
            <person name="Segurens B."/>
            <person name="Strittmatter M."/>
            <person name="Tonon T."/>
            <person name="Tregear J.W."/>
            <person name="Valentin K."/>
            <person name="von Dassow P."/>
            <person name="Yamagishi T."/>
            <person name="Van de Peer Y."/>
            <person name="Wincker P."/>
        </authorList>
    </citation>
    <scope>NUCLEOTIDE SEQUENCE [LARGE SCALE GENOMIC DNA]</scope>
    <source>
        <strain evidence="5">Ec32 / CCAP1310/4</strain>
    </source>
</reference>
<feature type="compositionally biased region" description="Gly residues" evidence="2">
    <location>
        <begin position="27"/>
        <end position="36"/>
    </location>
</feature>
<dbReference type="STRING" id="2880.D8LMT7"/>
<dbReference type="eggNOG" id="KOG1279">
    <property type="taxonomic scope" value="Eukaryota"/>
</dbReference>
<evidence type="ECO:0000259" key="3">
    <source>
        <dbReference type="Pfam" id="PF16495"/>
    </source>
</evidence>
<proteinExistence type="predicted"/>
<dbReference type="Pfam" id="PF16495">
    <property type="entry name" value="SWIRM-assoc_1"/>
    <property type="match status" value="1"/>
</dbReference>
<evidence type="ECO:0000313" key="4">
    <source>
        <dbReference type="EMBL" id="CBN74738.1"/>
    </source>
</evidence>
<accession>D8LMT7</accession>
<keyword evidence="5" id="KW-1185">Reference proteome</keyword>
<evidence type="ECO:0000313" key="5">
    <source>
        <dbReference type="Proteomes" id="UP000002630"/>
    </source>
</evidence>
<sequence>MSAAAEAADAVAAAATANQDRDRGFPPTGGSGGGERAGVAAAVEGSGSRPGEEDGDVEMPDVKDLTGPAPRSRPGEPPAVDTAPVAANGGEAGAGEDGRVAAAGAPGSRAAGGCASGSSSAGGLELATAARAAVLSVAGLQARGLAEQEERRTEALLADLLEARVQRLEAKLHCFDELDQVLETERACLEHDRAELVFEQARSMLPK</sequence>
<dbReference type="AlphaFoldDB" id="D8LMT7"/>
<protein>
    <submittedName>
        <fullName evidence="4">Phasmid Socket Absent family member (Psa-1)</fullName>
    </submittedName>
</protein>
<feature type="compositionally biased region" description="Low complexity" evidence="2">
    <location>
        <begin position="37"/>
        <end position="49"/>
    </location>
</feature>
<dbReference type="EMBL" id="FN649740">
    <property type="protein sequence ID" value="CBN74738.1"/>
    <property type="molecule type" value="Genomic_DNA"/>
</dbReference>
<feature type="compositionally biased region" description="Low complexity" evidence="2">
    <location>
        <begin position="1"/>
        <end position="17"/>
    </location>
</feature>
<feature type="domain" description="SMARCC C-terminal" evidence="3">
    <location>
        <begin position="135"/>
        <end position="202"/>
    </location>
</feature>
<feature type="region of interest" description="Disordered" evidence="2">
    <location>
        <begin position="1"/>
        <end position="122"/>
    </location>
</feature>
<dbReference type="InterPro" id="IPR032451">
    <property type="entry name" value="SMARCC_C"/>
</dbReference>